<dbReference type="GO" id="GO:0005509">
    <property type="term" value="F:calcium ion binding"/>
    <property type="evidence" value="ECO:0007669"/>
    <property type="project" value="InterPro"/>
</dbReference>
<name>A0AA36HRT0_9DINO</name>
<accession>A0AA36HRT0</accession>
<evidence type="ECO:0000313" key="5">
    <source>
        <dbReference type="Proteomes" id="UP001178507"/>
    </source>
</evidence>
<gene>
    <name evidence="4" type="ORF">EVOR1521_LOCUS3269</name>
</gene>
<feature type="region of interest" description="Disordered" evidence="2">
    <location>
        <begin position="1"/>
        <end position="32"/>
    </location>
</feature>
<dbReference type="PROSITE" id="PS50222">
    <property type="entry name" value="EF_HAND_2"/>
    <property type="match status" value="1"/>
</dbReference>
<dbReference type="InterPro" id="IPR032675">
    <property type="entry name" value="LRR_dom_sf"/>
</dbReference>
<dbReference type="EMBL" id="CAUJNA010000197">
    <property type="protein sequence ID" value="CAJ1373462.1"/>
    <property type="molecule type" value="Genomic_DNA"/>
</dbReference>
<proteinExistence type="predicted"/>
<dbReference type="PROSITE" id="PS00018">
    <property type="entry name" value="EF_HAND_1"/>
    <property type="match status" value="1"/>
</dbReference>
<dbReference type="AlphaFoldDB" id="A0AA36HRT0"/>
<dbReference type="Proteomes" id="UP001178507">
    <property type="component" value="Unassembled WGS sequence"/>
</dbReference>
<dbReference type="InterPro" id="IPR002048">
    <property type="entry name" value="EF_hand_dom"/>
</dbReference>
<keyword evidence="5" id="KW-1185">Reference proteome</keyword>
<dbReference type="InterPro" id="IPR011992">
    <property type="entry name" value="EF-hand-dom_pair"/>
</dbReference>
<evidence type="ECO:0000256" key="2">
    <source>
        <dbReference type="SAM" id="MobiDB-lite"/>
    </source>
</evidence>
<keyword evidence="1" id="KW-0106">Calcium</keyword>
<feature type="compositionally biased region" description="Polar residues" evidence="2">
    <location>
        <begin position="1"/>
        <end position="11"/>
    </location>
</feature>
<sequence length="792" mass="87601">MRLQSKSSSNGEAKKERPYSAEMSGSRTVQREVSRHLAALARARHLQHSPERRVENEPEAEVIPRIGNTLVPYRIHEPATHAQRLSQLCYEKYKKNEAAMEAGTLRARTLRKPLAPTRSVDFGLLPNAWRPTWEDVLAESHASHSPLALAAANLIAGRSVAKALRPEEQPEGLEKLQEGVLDLKAWVRLANGGSTRSKVRAPEFSELPKILAMPEKVLAALFLLHDVSVVQEADLSGMGLEKAPSALRTFPGLRSIDLSHNRTLTCLQALGSCMELQAVRLCGCQKLWNLKPLASLPVLLALDLADCDSLTDLRGLLAGYEGPRPEDAALSPRPPSRGRSPATQARDQVQSGALTQRSARAPREETLLPRPVRPLGHPTLRWLGLSGCKNLHSAELLTACQDLCYVDLFDCSSVDGFHCFCACNAAKVEHLVWPSLDHLTTFAKQAALPAARTWELLSLAVDSVRQKQRCLEDHAPLPPLQKLARTAAREAAQRAEKDLGAVEEVQIPKTWLFPEEMPDTDVEDEMSDGLPDTRGTVSQCIHPYTWVRKLRADGFKPGPALQGTQLFHALDRDRDGLLSQKEFAFLDQEFGSPEEVNEAIGFLLKRHQMVHDVVAKDLAGNRKKIDTKRLVECMVIAGAEEECAQRASAAILYCTNTRGTCQEALQQGLGGFVLVYTMSLLQSLQQFLMDTFGGLKRAFEQLDITGRRRITLEDFTSVISDLQWPDISPGVLEVMFRLLDRDCTGAFLEKDMAAFEQFNAEKCPGSATMKGASSQMLSSMKWMLAMNVSIVR</sequence>
<dbReference type="SUPFAM" id="SSF47473">
    <property type="entry name" value="EF-hand"/>
    <property type="match status" value="1"/>
</dbReference>
<protein>
    <recommendedName>
        <fullName evidence="3">EF-hand domain-containing protein</fullName>
    </recommendedName>
</protein>
<dbReference type="Gene3D" id="3.80.10.10">
    <property type="entry name" value="Ribonuclease Inhibitor"/>
    <property type="match status" value="1"/>
</dbReference>
<dbReference type="Gene3D" id="1.10.238.10">
    <property type="entry name" value="EF-hand"/>
    <property type="match status" value="1"/>
</dbReference>
<dbReference type="InterPro" id="IPR018247">
    <property type="entry name" value="EF_Hand_1_Ca_BS"/>
</dbReference>
<feature type="compositionally biased region" description="Polar residues" evidence="2">
    <location>
        <begin position="342"/>
        <end position="358"/>
    </location>
</feature>
<evidence type="ECO:0000256" key="1">
    <source>
        <dbReference type="ARBA" id="ARBA00022837"/>
    </source>
</evidence>
<evidence type="ECO:0000259" key="3">
    <source>
        <dbReference type="PROSITE" id="PS50222"/>
    </source>
</evidence>
<feature type="region of interest" description="Disordered" evidence="2">
    <location>
        <begin position="324"/>
        <end position="372"/>
    </location>
</feature>
<dbReference type="SUPFAM" id="SSF52047">
    <property type="entry name" value="RNI-like"/>
    <property type="match status" value="1"/>
</dbReference>
<dbReference type="Pfam" id="PF13833">
    <property type="entry name" value="EF-hand_8"/>
    <property type="match status" value="2"/>
</dbReference>
<reference evidence="4" key="1">
    <citation type="submission" date="2023-08" db="EMBL/GenBank/DDBJ databases">
        <authorList>
            <person name="Chen Y."/>
            <person name="Shah S."/>
            <person name="Dougan E. K."/>
            <person name="Thang M."/>
            <person name="Chan C."/>
        </authorList>
    </citation>
    <scope>NUCLEOTIDE SEQUENCE</scope>
</reference>
<feature type="domain" description="EF-hand" evidence="3">
    <location>
        <begin position="565"/>
        <end position="593"/>
    </location>
</feature>
<organism evidence="4 5">
    <name type="scientific">Effrenium voratum</name>
    <dbReference type="NCBI Taxonomy" id="2562239"/>
    <lineage>
        <taxon>Eukaryota</taxon>
        <taxon>Sar</taxon>
        <taxon>Alveolata</taxon>
        <taxon>Dinophyceae</taxon>
        <taxon>Suessiales</taxon>
        <taxon>Symbiodiniaceae</taxon>
        <taxon>Effrenium</taxon>
    </lineage>
</organism>
<comment type="caution">
    <text evidence="4">The sequence shown here is derived from an EMBL/GenBank/DDBJ whole genome shotgun (WGS) entry which is preliminary data.</text>
</comment>
<evidence type="ECO:0000313" key="4">
    <source>
        <dbReference type="EMBL" id="CAJ1373462.1"/>
    </source>
</evidence>